<protein>
    <submittedName>
        <fullName evidence="2">Uncharacterized protein</fullName>
    </submittedName>
</protein>
<comment type="caution">
    <text evidence="2">The sequence shown here is derived from an EMBL/GenBank/DDBJ whole genome shotgun (WGS) entry which is preliminary data.</text>
</comment>
<evidence type="ECO:0000256" key="1">
    <source>
        <dbReference type="SAM" id="Phobius"/>
    </source>
</evidence>
<evidence type="ECO:0000313" key="3">
    <source>
        <dbReference type="EMBL" id="OIR16052.1"/>
    </source>
</evidence>
<sequence>MSFVADLVSIGSALLAVVFSLWMLKQLFTDKN</sequence>
<keyword evidence="1" id="KW-0472">Membrane</keyword>
<keyword evidence="1" id="KW-0812">Transmembrane</keyword>
<dbReference type="AlphaFoldDB" id="A0A1J5SP66"/>
<keyword evidence="1" id="KW-1133">Transmembrane helix</keyword>
<dbReference type="EMBL" id="MLJW01000008">
    <property type="protein sequence ID" value="OIR16052.1"/>
    <property type="molecule type" value="Genomic_DNA"/>
</dbReference>
<reference evidence="2" key="1">
    <citation type="submission" date="2016-10" db="EMBL/GenBank/DDBJ databases">
        <title>Sequence of Gallionella enrichment culture.</title>
        <authorList>
            <person name="Poehlein A."/>
            <person name="Muehling M."/>
            <person name="Daniel R."/>
        </authorList>
    </citation>
    <scope>NUCLEOTIDE SEQUENCE</scope>
</reference>
<proteinExistence type="predicted"/>
<accession>A0A1J5SP66</accession>
<organism evidence="2">
    <name type="scientific">mine drainage metagenome</name>
    <dbReference type="NCBI Taxonomy" id="410659"/>
    <lineage>
        <taxon>unclassified sequences</taxon>
        <taxon>metagenomes</taxon>
        <taxon>ecological metagenomes</taxon>
    </lineage>
</organism>
<gene>
    <name evidence="2" type="ORF">GALL_119590</name>
    <name evidence="3" type="ORF">GALL_35560</name>
</gene>
<feature type="transmembrane region" description="Helical" evidence="1">
    <location>
        <begin position="6"/>
        <end position="24"/>
    </location>
</feature>
<name>A0A1J5SP66_9ZZZZ</name>
<dbReference type="EMBL" id="MLJW01000047">
    <property type="protein sequence ID" value="OIR05832.1"/>
    <property type="molecule type" value="Genomic_DNA"/>
</dbReference>
<evidence type="ECO:0000313" key="2">
    <source>
        <dbReference type="EMBL" id="OIR05832.1"/>
    </source>
</evidence>